<accession>A0A4R3KLR0</accession>
<evidence type="ECO:0000259" key="1">
    <source>
        <dbReference type="Pfam" id="PF12849"/>
    </source>
</evidence>
<name>A0A4R3KLR0_9BACI</name>
<comment type="caution">
    <text evidence="2">The sequence shown here is derived from an EMBL/GenBank/DDBJ whole genome shotgun (WGS) entry which is preliminary data.</text>
</comment>
<dbReference type="SUPFAM" id="SSF53850">
    <property type="entry name" value="Periplasmic binding protein-like II"/>
    <property type="match status" value="1"/>
</dbReference>
<dbReference type="AlphaFoldDB" id="A0A4R3KLR0"/>
<proteinExistence type="predicted"/>
<keyword evidence="3" id="KW-1185">Reference proteome</keyword>
<evidence type="ECO:0000313" key="3">
    <source>
        <dbReference type="Proteomes" id="UP000295788"/>
    </source>
</evidence>
<dbReference type="Pfam" id="PF12849">
    <property type="entry name" value="PBP_like_2"/>
    <property type="match status" value="1"/>
</dbReference>
<dbReference type="PANTHER" id="PTHR37945:SF1">
    <property type="entry name" value="EXTRACELLULAR TUNGSTATE BINDING PROTEIN"/>
    <property type="match status" value="1"/>
</dbReference>
<gene>
    <name evidence="2" type="ORF">EDD72_101199</name>
</gene>
<dbReference type="PROSITE" id="PS51257">
    <property type="entry name" value="PROKAR_LIPOPROTEIN"/>
    <property type="match status" value="1"/>
</dbReference>
<dbReference type="PANTHER" id="PTHR37945">
    <property type="entry name" value="EXTRACELLULAR TUNGSTATE BINDING PROTEIN"/>
    <property type="match status" value="1"/>
</dbReference>
<organism evidence="2 3">
    <name type="scientific">Tepidibacillus fermentans</name>
    <dbReference type="NCBI Taxonomy" id="1281767"/>
    <lineage>
        <taxon>Bacteria</taxon>
        <taxon>Bacillati</taxon>
        <taxon>Bacillota</taxon>
        <taxon>Bacilli</taxon>
        <taxon>Bacillales</taxon>
        <taxon>Bacillaceae</taxon>
        <taxon>Tepidibacillus</taxon>
    </lineage>
</organism>
<sequence>MKKKSSVFVLLLVVSMMFFVIGCGGQTNSTNAKSTEPTTLRLATTTSTQDSGLLDYLLPVFEKKYNVKVEVLAQGTGQAIETASRGDADVILVHAKKAEEKFVADGHGIKRYDVMYNDFVIVGPKNDPDGIKGKTLDEAFKAFTKGKAHFVSRGDDSGTNKKELDIWKKLGITPKGDWYQAVGKGMGDTLTMASEEQGYTLTDRATYSFMKDKLNLDILVEGDKGLLNPYGVIAVNPQKHPGVNNKDAQKFIDFILSKEGQQLIKDYKVNGNQLFFTYDK</sequence>
<dbReference type="OrthoDB" id="186379at2"/>
<dbReference type="InterPro" id="IPR052738">
    <property type="entry name" value="ABC-Tungstate_binding"/>
</dbReference>
<evidence type="ECO:0000313" key="2">
    <source>
        <dbReference type="EMBL" id="TCS84530.1"/>
    </source>
</evidence>
<dbReference type="RefSeq" id="WP_132766759.1">
    <property type="nucleotide sequence ID" value="NZ_SMAB01000001.1"/>
</dbReference>
<dbReference type="Proteomes" id="UP000295788">
    <property type="component" value="Unassembled WGS sequence"/>
</dbReference>
<dbReference type="InterPro" id="IPR024370">
    <property type="entry name" value="PBP_domain"/>
</dbReference>
<dbReference type="Gene3D" id="3.40.190.10">
    <property type="entry name" value="Periplasmic binding protein-like II"/>
    <property type="match status" value="2"/>
</dbReference>
<feature type="domain" description="PBP" evidence="1">
    <location>
        <begin position="34"/>
        <end position="259"/>
    </location>
</feature>
<protein>
    <submittedName>
        <fullName evidence="2">Tungstate transport system substrate-binding protein</fullName>
    </submittedName>
</protein>
<reference evidence="2 3" key="1">
    <citation type="submission" date="2019-03" db="EMBL/GenBank/DDBJ databases">
        <title>Genomic Encyclopedia of Type Strains, Phase IV (KMG-IV): sequencing the most valuable type-strain genomes for metagenomic binning, comparative biology and taxonomic classification.</title>
        <authorList>
            <person name="Goeker M."/>
        </authorList>
    </citation>
    <scope>NUCLEOTIDE SEQUENCE [LARGE SCALE GENOMIC DNA]</scope>
    <source>
        <strain evidence="2 3">DSM 23802</strain>
    </source>
</reference>
<dbReference type="EMBL" id="SMAB01000001">
    <property type="protein sequence ID" value="TCS84530.1"/>
    <property type="molecule type" value="Genomic_DNA"/>
</dbReference>